<reference evidence="1 2" key="3">
    <citation type="journal article" date="2022" name="Microbiol. Spectr.">
        <title>Folding features and dynamics of 3D genome architecture in plant fungal pathogens.</title>
        <authorList>
            <person name="Xia C."/>
        </authorList>
    </citation>
    <scope>NUCLEOTIDE SEQUENCE [LARGE SCALE GENOMIC DNA]</scope>
    <source>
        <strain evidence="1 2">93-210</strain>
    </source>
</reference>
<dbReference type="Proteomes" id="UP001060170">
    <property type="component" value="Chromosome 7"/>
</dbReference>
<accession>A0ACC0EF55</accession>
<comment type="caution">
    <text evidence="1">The sequence shown here is derived from an EMBL/GenBank/DDBJ whole genome shotgun (WGS) entry which is preliminary data.</text>
</comment>
<evidence type="ECO:0000313" key="2">
    <source>
        <dbReference type="Proteomes" id="UP001060170"/>
    </source>
</evidence>
<reference evidence="2" key="2">
    <citation type="journal article" date="2018" name="Mol. Plant Microbe Interact.">
        <title>Genome sequence resources for the wheat stripe rust pathogen (Puccinia striiformis f. sp. tritici) and the barley stripe rust pathogen (Puccinia striiformis f. sp. hordei).</title>
        <authorList>
            <person name="Xia C."/>
            <person name="Wang M."/>
            <person name="Yin C."/>
            <person name="Cornejo O.E."/>
            <person name="Hulbert S.H."/>
            <person name="Chen X."/>
        </authorList>
    </citation>
    <scope>NUCLEOTIDE SEQUENCE [LARGE SCALE GENOMIC DNA]</scope>
    <source>
        <strain evidence="2">93-210</strain>
    </source>
</reference>
<gene>
    <name evidence="1" type="ORF">MJO28_007339</name>
</gene>
<organism evidence="1 2">
    <name type="scientific">Puccinia striiformis f. sp. tritici</name>
    <dbReference type="NCBI Taxonomy" id="168172"/>
    <lineage>
        <taxon>Eukaryota</taxon>
        <taxon>Fungi</taxon>
        <taxon>Dikarya</taxon>
        <taxon>Basidiomycota</taxon>
        <taxon>Pucciniomycotina</taxon>
        <taxon>Pucciniomycetes</taxon>
        <taxon>Pucciniales</taxon>
        <taxon>Pucciniaceae</taxon>
        <taxon>Puccinia</taxon>
    </lineage>
</organism>
<keyword evidence="2" id="KW-1185">Reference proteome</keyword>
<name>A0ACC0EF55_9BASI</name>
<proteinExistence type="predicted"/>
<sequence length="88" mass="9633">MAQVIPAIEVDESGQRGDLNVFEDFLKSSSAIILRASLSEKAMELPTKSPVSRGDPEVRLFDHIAGRSHNTCSCLAIPPSKPDQEHFL</sequence>
<evidence type="ECO:0000313" key="1">
    <source>
        <dbReference type="EMBL" id="KAI7951655.1"/>
    </source>
</evidence>
<protein>
    <submittedName>
        <fullName evidence="1">Uncharacterized protein</fullName>
    </submittedName>
</protein>
<reference evidence="2" key="1">
    <citation type="journal article" date="2018" name="BMC Genomics">
        <title>Genomic insights into host adaptation between the wheat stripe rust pathogen (Puccinia striiformis f. sp. tritici) and the barley stripe rust pathogen (Puccinia striiformis f. sp. hordei).</title>
        <authorList>
            <person name="Xia C."/>
            <person name="Wang M."/>
            <person name="Yin C."/>
            <person name="Cornejo O.E."/>
            <person name="Hulbert S.H."/>
            <person name="Chen X."/>
        </authorList>
    </citation>
    <scope>NUCLEOTIDE SEQUENCE [LARGE SCALE GENOMIC DNA]</scope>
    <source>
        <strain evidence="2">93-210</strain>
    </source>
</reference>
<dbReference type="EMBL" id="CM045871">
    <property type="protein sequence ID" value="KAI7951655.1"/>
    <property type="molecule type" value="Genomic_DNA"/>
</dbReference>